<dbReference type="PANTHER" id="PTHR42659:SF2">
    <property type="entry name" value="XANTHINE DEHYDROGENASE SUBUNIT C-RELATED"/>
    <property type="match status" value="1"/>
</dbReference>
<organism evidence="5 6">
    <name type="scientific">Pigmentiphaga soli</name>
    <dbReference type="NCBI Taxonomy" id="1007095"/>
    <lineage>
        <taxon>Bacteria</taxon>
        <taxon>Pseudomonadati</taxon>
        <taxon>Pseudomonadota</taxon>
        <taxon>Betaproteobacteria</taxon>
        <taxon>Burkholderiales</taxon>
        <taxon>Alcaligenaceae</taxon>
        <taxon>Pigmentiphaga</taxon>
    </lineage>
</organism>
<dbReference type="Gene3D" id="3.30.43.10">
    <property type="entry name" value="Uridine Diphospho-n-acetylenolpyruvylglucosamine Reductase, domain 2"/>
    <property type="match status" value="1"/>
</dbReference>
<gene>
    <name evidence="5" type="ORF">GCM10023144_39320</name>
</gene>
<protein>
    <submittedName>
        <fullName evidence="5">FAD binding domain-containing protein</fullName>
    </submittedName>
</protein>
<name>A0ABP8HJ68_9BURK</name>
<evidence type="ECO:0000256" key="1">
    <source>
        <dbReference type="ARBA" id="ARBA00022630"/>
    </source>
</evidence>
<dbReference type="SUPFAM" id="SSF56176">
    <property type="entry name" value="FAD-binding/transporter-associated domain-like"/>
    <property type="match status" value="1"/>
</dbReference>
<reference evidence="6" key="1">
    <citation type="journal article" date="2019" name="Int. J. Syst. Evol. Microbiol.">
        <title>The Global Catalogue of Microorganisms (GCM) 10K type strain sequencing project: providing services to taxonomists for standard genome sequencing and annotation.</title>
        <authorList>
            <consortium name="The Broad Institute Genomics Platform"/>
            <consortium name="The Broad Institute Genome Sequencing Center for Infectious Disease"/>
            <person name="Wu L."/>
            <person name="Ma J."/>
        </authorList>
    </citation>
    <scope>NUCLEOTIDE SEQUENCE [LARGE SCALE GENOMIC DNA]</scope>
    <source>
        <strain evidence="6">JCM 17666</strain>
    </source>
</reference>
<dbReference type="Gene3D" id="3.30.465.10">
    <property type="match status" value="1"/>
</dbReference>
<dbReference type="InterPro" id="IPR036683">
    <property type="entry name" value="CO_DH_flav_C_dom_sf"/>
</dbReference>
<proteinExistence type="predicted"/>
<evidence type="ECO:0000256" key="3">
    <source>
        <dbReference type="ARBA" id="ARBA00023002"/>
    </source>
</evidence>
<dbReference type="InterPro" id="IPR016169">
    <property type="entry name" value="FAD-bd_PCMH_sub2"/>
</dbReference>
<dbReference type="SUPFAM" id="SSF55447">
    <property type="entry name" value="CO dehydrogenase flavoprotein C-terminal domain-like"/>
    <property type="match status" value="1"/>
</dbReference>
<evidence type="ECO:0000259" key="4">
    <source>
        <dbReference type="PROSITE" id="PS51387"/>
    </source>
</evidence>
<keyword evidence="2" id="KW-0274">FAD</keyword>
<dbReference type="InterPro" id="IPR016167">
    <property type="entry name" value="FAD-bd_PCMH_sub1"/>
</dbReference>
<keyword evidence="1" id="KW-0285">Flavoprotein</keyword>
<sequence length="272" mass="28728">MKAARFDYLRPADRFEAVRLLAQTGGLGKIVAGSQSLGPMLNMRLAQPSALIDVRVLDELALAREEDDAIVLGACITHARIEDGLVPDPSRGLLPFVAGGIAYRAVRNRGTLGGSLAHADPAADWINAMPLLDAECLLQGPGGERSVAAADWMQAAFTTALGEDEILTGVRLPRLSPAARWSYIKFNRKAGEFAEAIAAVVDDPRRGLCRAVIGALDGPPHVVADARPLLGGDAEAAARRELAAAGLEPDTYEYRLHAVALSRAVQALGSQP</sequence>
<dbReference type="InterPro" id="IPR051312">
    <property type="entry name" value="Diverse_Substr_Oxidored"/>
</dbReference>
<dbReference type="PANTHER" id="PTHR42659">
    <property type="entry name" value="XANTHINE DEHYDROGENASE SUBUNIT C-RELATED"/>
    <property type="match status" value="1"/>
</dbReference>
<evidence type="ECO:0000313" key="6">
    <source>
        <dbReference type="Proteomes" id="UP001501671"/>
    </source>
</evidence>
<accession>A0ABP8HJ68</accession>
<comment type="caution">
    <text evidence="5">The sequence shown here is derived from an EMBL/GenBank/DDBJ whole genome shotgun (WGS) entry which is preliminary data.</text>
</comment>
<dbReference type="InterPro" id="IPR036318">
    <property type="entry name" value="FAD-bd_PCMH-like_sf"/>
</dbReference>
<dbReference type="EMBL" id="BAABFO010000024">
    <property type="protein sequence ID" value="GAA4340109.1"/>
    <property type="molecule type" value="Genomic_DNA"/>
</dbReference>
<dbReference type="InterPro" id="IPR002346">
    <property type="entry name" value="Mopterin_DH_FAD-bd"/>
</dbReference>
<evidence type="ECO:0000313" key="5">
    <source>
        <dbReference type="EMBL" id="GAA4340109.1"/>
    </source>
</evidence>
<dbReference type="InterPro" id="IPR016166">
    <property type="entry name" value="FAD-bd_PCMH"/>
</dbReference>
<keyword evidence="3" id="KW-0560">Oxidoreductase</keyword>
<dbReference type="Pfam" id="PF00941">
    <property type="entry name" value="FAD_binding_5"/>
    <property type="match status" value="1"/>
</dbReference>
<keyword evidence="6" id="KW-1185">Reference proteome</keyword>
<evidence type="ECO:0000256" key="2">
    <source>
        <dbReference type="ARBA" id="ARBA00022827"/>
    </source>
</evidence>
<feature type="domain" description="FAD-binding PCMH-type" evidence="4">
    <location>
        <begin position="1"/>
        <end position="177"/>
    </location>
</feature>
<dbReference type="Proteomes" id="UP001501671">
    <property type="component" value="Unassembled WGS sequence"/>
</dbReference>
<dbReference type="PROSITE" id="PS51387">
    <property type="entry name" value="FAD_PCMH"/>
    <property type="match status" value="1"/>
</dbReference>
<dbReference type="RefSeq" id="WP_345251595.1">
    <property type="nucleotide sequence ID" value="NZ_BAABFO010000024.1"/>
</dbReference>